<evidence type="ECO:0000313" key="3">
    <source>
        <dbReference type="Proteomes" id="UP001221413"/>
    </source>
</evidence>
<feature type="region of interest" description="Disordered" evidence="1">
    <location>
        <begin position="72"/>
        <end position="101"/>
    </location>
</feature>
<proteinExistence type="predicted"/>
<evidence type="ECO:0000256" key="1">
    <source>
        <dbReference type="SAM" id="MobiDB-lite"/>
    </source>
</evidence>
<accession>A0AAD6IT38</accession>
<name>A0AAD6IT38_DREDA</name>
<reference evidence="2" key="1">
    <citation type="submission" date="2023-01" db="EMBL/GenBank/DDBJ databases">
        <title>The chitinases involved in constricting ring structure development in the nematode-trapping fungus Drechslerella dactyloides.</title>
        <authorList>
            <person name="Wang R."/>
            <person name="Zhang L."/>
            <person name="Tang P."/>
            <person name="Li S."/>
            <person name="Liang L."/>
        </authorList>
    </citation>
    <scope>NUCLEOTIDE SEQUENCE</scope>
    <source>
        <strain evidence="2">YMF1.00031</strain>
    </source>
</reference>
<dbReference type="EMBL" id="JAQGDS010000009">
    <property type="protein sequence ID" value="KAJ6258168.1"/>
    <property type="molecule type" value="Genomic_DNA"/>
</dbReference>
<comment type="caution">
    <text evidence="2">The sequence shown here is derived from an EMBL/GenBank/DDBJ whole genome shotgun (WGS) entry which is preliminary data.</text>
</comment>
<keyword evidence="3" id="KW-1185">Reference proteome</keyword>
<evidence type="ECO:0000313" key="2">
    <source>
        <dbReference type="EMBL" id="KAJ6258168.1"/>
    </source>
</evidence>
<protein>
    <recommendedName>
        <fullName evidence="4">Myb-like domain-containing protein</fullName>
    </recommendedName>
</protein>
<sequence length="161" mass="18730">MQYKDVEDGSQCYTCQLNGYLYVPGANVWPAHGDRTQPMLMSPPLTQDHYAYEKADGAFRSHLTDDLQLQQYAVPGQQNTNDRDNIGKKKSTQKYSDEDNEYLVQLRDQGLSWKEIRERYEERAQGRHTEQALQMRWCRYKKNCLVNQTATAKQKEASLAT</sequence>
<evidence type="ECO:0008006" key="4">
    <source>
        <dbReference type="Google" id="ProtNLM"/>
    </source>
</evidence>
<dbReference type="AlphaFoldDB" id="A0AAD6IT38"/>
<dbReference type="Proteomes" id="UP001221413">
    <property type="component" value="Unassembled WGS sequence"/>
</dbReference>
<organism evidence="2 3">
    <name type="scientific">Drechslerella dactyloides</name>
    <name type="common">Nematode-trapping fungus</name>
    <name type="synonym">Arthrobotrys dactyloides</name>
    <dbReference type="NCBI Taxonomy" id="74499"/>
    <lineage>
        <taxon>Eukaryota</taxon>
        <taxon>Fungi</taxon>
        <taxon>Dikarya</taxon>
        <taxon>Ascomycota</taxon>
        <taxon>Pezizomycotina</taxon>
        <taxon>Orbiliomycetes</taxon>
        <taxon>Orbiliales</taxon>
        <taxon>Orbiliaceae</taxon>
        <taxon>Drechslerella</taxon>
    </lineage>
</organism>
<gene>
    <name evidence="2" type="ORF">Dda_7085</name>
</gene>